<dbReference type="Pfam" id="PF08895">
    <property type="entry name" value="DUF1840"/>
    <property type="match status" value="1"/>
</dbReference>
<evidence type="ECO:0000313" key="4">
    <source>
        <dbReference type="Proteomes" id="UP000092840"/>
    </source>
</evidence>
<dbReference type="InterPro" id="IPR014991">
    <property type="entry name" value="DUF1840"/>
</dbReference>
<name>A0A1C3JNK7_9GAMM</name>
<dbReference type="EMBL" id="FLRB01000006">
    <property type="protein sequence ID" value="SBT20441.1"/>
    <property type="molecule type" value="Genomic_DNA"/>
</dbReference>
<dbReference type="OrthoDB" id="5625523at2"/>
<protein>
    <recommendedName>
        <fullName evidence="6">DUF1840 domain-containing protein</fullName>
    </recommendedName>
</protein>
<accession>A0A1C3JNK7</accession>
<organism evidence="2 5">
    <name type="scientific">Marinomonas gallaica</name>
    <dbReference type="NCBI Taxonomy" id="1806667"/>
    <lineage>
        <taxon>Bacteria</taxon>
        <taxon>Pseudomonadati</taxon>
        <taxon>Pseudomonadota</taxon>
        <taxon>Gammaproteobacteria</taxon>
        <taxon>Oceanospirillales</taxon>
        <taxon>Oceanospirillaceae</taxon>
        <taxon>Marinomonas</taxon>
    </lineage>
</organism>
<evidence type="ECO:0000313" key="3">
    <source>
        <dbReference type="EMBL" id="SBT20441.1"/>
    </source>
</evidence>
<dbReference type="AlphaFoldDB" id="A0A1C3JNK7"/>
<evidence type="ECO:0000313" key="2">
    <source>
        <dbReference type="EMBL" id="SBT16725.1"/>
    </source>
</evidence>
<dbReference type="EMBL" id="FLRA01000003">
    <property type="protein sequence ID" value="SBT16725.1"/>
    <property type="molecule type" value="Genomic_DNA"/>
</dbReference>
<sequence length="104" mass="11400">MLMTFQCNASADITMFGSVGLKMVTMMGQPETKSGAIKADNIPHALDQLKAAVTREKENDQPMQSNDNAEQDEPTVSLATRAVPLIEMLNAAIQEDCPIMWQCQ</sequence>
<reference evidence="2 5" key="1">
    <citation type="submission" date="2016-06" db="EMBL/GenBank/DDBJ databases">
        <authorList>
            <person name="Kjaerup R.B."/>
            <person name="Dalgaard T.S."/>
            <person name="Juul-Madsen H.R."/>
        </authorList>
    </citation>
    <scope>NUCLEOTIDE SEQUENCE [LARGE SCALE GENOMIC DNA]</scope>
    <source>
        <strain evidence="2 5">CECT 5115</strain>
    </source>
</reference>
<keyword evidence="4" id="KW-1185">Reference proteome</keyword>
<dbReference type="Proteomes" id="UP000092871">
    <property type="component" value="Unassembled WGS sequence"/>
</dbReference>
<evidence type="ECO:0008006" key="6">
    <source>
        <dbReference type="Google" id="ProtNLM"/>
    </source>
</evidence>
<reference evidence="3 4" key="2">
    <citation type="submission" date="2016-06" db="EMBL/GenBank/DDBJ databases">
        <authorList>
            <person name="Rodrigo-Torres L."/>
            <person name="Arahal D.R."/>
        </authorList>
    </citation>
    <scope>NUCLEOTIDE SEQUENCE [LARGE SCALE GENOMIC DNA]</scope>
    <source>
        <strain evidence="3 4">CECT 5116</strain>
    </source>
</reference>
<proteinExistence type="predicted"/>
<gene>
    <name evidence="2" type="ORF">MGA5115_00807</name>
    <name evidence="3" type="ORF">MGA5116_01025</name>
</gene>
<dbReference type="Proteomes" id="UP000092840">
    <property type="component" value="Unassembled WGS sequence"/>
</dbReference>
<evidence type="ECO:0000256" key="1">
    <source>
        <dbReference type="SAM" id="MobiDB-lite"/>
    </source>
</evidence>
<evidence type="ECO:0000313" key="5">
    <source>
        <dbReference type="Proteomes" id="UP000092871"/>
    </source>
</evidence>
<feature type="region of interest" description="Disordered" evidence="1">
    <location>
        <begin position="55"/>
        <end position="75"/>
    </location>
</feature>